<evidence type="ECO:0000313" key="1">
    <source>
        <dbReference type="EMBL" id="SKB05194.1"/>
    </source>
</evidence>
<sequence>MVNDNNPQIDMIVDTPDVLLGKLTVFCSSLSKLAESILTPTPNTVLDHPEYAHAKKQLKKEIVILKKQIDQLNYQITKINKC</sequence>
<evidence type="ECO:0000313" key="2">
    <source>
        <dbReference type="Proteomes" id="UP000190042"/>
    </source>
</evidence>
<dbReference type="Proteomes" id="UP000190042">
    <property type="component" value="Unassembled WGS sequence"/>
</dbReference>
<dbReference type="RefSeq" id="WP_078818543.1">
    <property type="nucleotide sequence ID" value="NZ_FUYJ01000009.1"/>
</dbReference>
<accession>A0A1T4YTP1</accession>
<keyword evidence="2" id="KW-1185">Reference proteome</keyword>
<proteinExistence type="predicted"/>
<gene>
    <name evidence="1" type="ORF">SAMN04244570_3582</name>
</gene>
<organism evidence="1 2">
    <name type="scientific">Sporosarcina newyorkensis</name>
    <dbReference type="NCBI Taxonomy" id="759851"/>
    <lineage>
        <taxon>Bacteria</taxon>
        <taxon>Bacillati</taxon>
        <taxon>Bacillota</taxon>
        <taxon>Bacilli</taxon>
        <taxon>Bacillales</taxon>
        <taxon>Caryophanaceae</taxon>
        <taxon>Sporosarcina</taxon>
    </lineage>
</organism>
<dbReference type="EMBL" id="FUYJ01000009">
    <property type="protein sequence ID" value="SKB05194.1"/>
    <property type="molecule type" value="Genomic_DNA"/>
</dbReference>
<dbReference type="AlphaFoldDB" id="A0A1T4YTP1"/>
<name>A0A1T4YTP1_9BACL</name>
<reference evidence="2" key="1">
    <citation type="submission" date="2017-02" db="EMBL/GenBank/DDBJ databases">
        <authorList>
            <person name="Varghese N."/>
            <person name="Submissions S."/>
        </authorList>
    </citation>
    <scope>NUCLEOTIDE SEQUENCE [LARGE SCALE GENOMIC DNA]</scope>
    <source>
        <strain evidence="2">DSM 23966</strain>
    </source>
</reference>
<protein>
    <submittedName>
        <fullName evidence="1">Uncharacterized protein</fullName>
    </submittedName>
</protein>